<dbReference type="PANTHER" id="PTHR30614:SF20">
    <property type="entry name" value="GLUTAMINE TRANSPORT SYSTEM PERMEASE PROTEIN GLNP"/>
    <property type="match status" value="1"/>
</dbReference>
<evidence type="ECO:0000256" key="6">
    <source>
        <dbReference type="ARBA" id="ARBA00023136"/>
    </source>
</evidence>
<evidence type="ECO:0000256" key="3">
    <source>
        <dbReference type="ARBA" id="ARBA00022692"/>
    </source>
</evidence>
<feature type="transmembrane region" description="Helical" evidence="7">
    <location>
        <begin position="199"/>
        <end position="220"/>
    </location>
</feature>
<evidence type="ECO:0000259" key="8">
    <source>
        <dbReference type="PROSITE" id="PS50928"/>
    </source>
</evidence>
<dbReference type="InterPro" id="IPR043429">
    <property type="entry name" value="ArtM/GltK/GlnP/TcyL/YhdX-like"/>
</dbReference>
<feature type="transmembrane region" description="Helical" evidence="7">
    <location>
        <begin position="53"/>
        <end position="74"/>
    </location>
</feature>
<reference evidence="9 10" key="1">
    <citation type="submission" date="2015-09" db="EMBL/GenBank/DDBJ databases">
        <authorList>
            <consortium name="Pathogen Informatics"/>
        </authorList>
    </citation>
    <scope>NUCLEOTIDE SEQUENCE [LARGE SCALE GENOMIC DNA]</scope>
    <source>
        <strain evidence="9 10">2789STDY5608823</strain>
    </source>
</reference>
<dbReference type="InterPro" id="IPR000515">
    <property type="entry name" value="MetI-like"/>
</dbReference>
<feature type="transmembrane region" description="Helical" evidence="7">
    <location>
        <begin position="154"/>
        <end position="178"/>
    </location>
</feature>
<feature type="transmembrane region" description="Helical" evidence="7">
    <location>
        <begin position="16"/>
        <end position="33"/>
    </location>
</feature>
<protein>
    <submittedName>
        <fullName evidence="9">Arginine transport system permease protein ArtQ</fullName>
    </submittedName>
</protein>
<name>A0A174BZE4_9ACTN</name>
<evidence type="ECO:0000313" key="10">
    <source>
        <dbReference type="Proteomes" id="UP000095468"/>
    </source>
</evidence>
<dbReference type="Proteomes" id="UP000095468">
    <property type="component" value="Unassembled WGS sequence"/>
</dbReference>
<evidence type="ECO:0000256" key="4">
    <source>
        <dbReference type="ARBA" id="ARBA00022970"/>
    </source>
</evidence>
<dbReference type="RefSeq" id="WP_156327685.1">
    <property type="nucleotide sequence ID" value="NZ_CYYP01000007.1"/>
</dbReference>
<accession>A0A174BZE4</accession>
<dbReference type="InterPro" id="IPR035906">
    <property type="entry name" value="MetI-like_sf"/>
</dbReference>
<comment type="similarity">
    <text evidence="2">Belongs to the binding-protein-dependent transport system permease family. HisMQ subfamily.</text>
</comment>
<dbReference type="AlphaFoldDB" id="A0A174BZE4"/>
<dbReference type="PANTHER" id="PTHR30614">
    <property type="entry name" value="MEMBRANE COMPONENT OF AMINO ACID ABC TRANSPORTER"/>
    <property type="match status" value="1"/>
</dbReference>
<feature type="domain" description="ABC transmembrane type-1" evidence="8">
    <location>
        <begin position="152"/>
        <end position="363"/>
    </location>
</feature>
<dbReference type="Gene3D" id="1.10.3720.10">
    <property type="entry name" value="MetI-like"/>
    <property type="match status" value="1"/>
</dbReference>
<dbReference type="Pfam" id="PF00528">
    <property type="entry name" value="BPD_transp_1"/>
    <property type="match status" value="1"/>
</dbReference>
<dbReference type="PROSITE" id="PS50928">
    <property type="entry name" value="ABC_TM1"/>
    <property type="match status" value="1"/>
</dbReference>
<keyword evidence="6 7" id="KW-0472">Membrane</keyword>
<dbReference type="GO" id="GO:0006865">
    <property type="term" value="P:amino acid transport"/>
    <property type="evidence" value="ECO:0007669"/>
    <property type="project" value="UniProtKB-KW"/>
</dbReference>
<evidence type="ECO:0000313" key="9">
    <source>
        <dbReference type="EMBL" id="CUO06462.1"/>
    </source>
</evidence>
<sequence length="382" mass="42096">MKTINRLASFIKADHRYVYLGTSVIAALGLAFSQRDPTPLSFLAPTGVFQDCLWAILWAWLVVSAAALVAKLMHWNDYREASPFASERFRRGARLGSYVVVAIAAIFFIDRCVMSFIDLVQVSVVSDSNPSDFLSSLVYMTYKSGDFFIRGIEITIALATFGTVIAFFLALLFVFLRIQTFDRVDNDLVRFFKSIGRGFATVYSTIVRGTPMMVQGLLIYYAGFTVLRGMGFETAQANQIWSTFTAGLVTISLNSTAYMMEVLRGGIESIDPGQAEAARSLGLSQWQAMRKVVFPQGIKNAIPALTNELIINIKDSSVLSVIGVFDLMYATTTVAGVYYRQMEVYCVALVVYLILTLVASRLLEAFGKKLGAEAPATLPSSN</sequence>
<dbReference type="EMBL" id="CYYP01000007">
    <property type="protein sequence ID" value="CUO06462.1"/>
    <property type="molecule type" value="Genomic_DNA"/>
</dbReference>
<comment type="subcellular location">
    <subcellularLocation>
        <location evidence="7">Cell membrane</location>
        <topology evidence="7">Multi-pass membrane protein</topology>
    </subcellularLocation>
    <subcellularLocation>
        <location evidence="1">Membrane</location>
        <topology evidence="1">Multi-pass membrane protein</topology>
    </subcellularLocation>
</comment>
<evidence type="ECO:0000256" key="2">
    <source>
        <dbReference type="ARBA" id="ARBA00010072"/>
    </source>
</evidence>
<keyword evidence="7" id="KW-0813">Transport</keyword>
<keyword evidence="3 7" id="KW-0812">Transmembrane</keyword>
<proteinExistence type="inferred from homology"/>
<organism evidence="9 10">
    <name type="scientific">Collinsella aerofaciens</name>
    <dbReference type="NCBI Taxonomy" id="74426"/>
    <lineage>
        <taxon>Bacteria</taxon>
        <taxon>Bacillati</taxon>
        <taxon>Actinomycetota</taxon>
        <taxon>Coriobacteriia</taxon>
        <taxon>Coriobacteriales</taxon>
        <taxon>Coriobacteriaceae</taxon>
        <taxon>Collinsella</taxon>
    </lineage>
</organism>
<evidence type="ECO:0000256" key="7">
    <source>
        <dbReference type="RuleBase" id="RU363032"/>
    </source>
</evidence>
<dbReference type="CDD" id="cd06261">
    <property type="entry name" value="TM_PBP2"/>
    <property type="match status" value="1"/>
</dbReference>
<feature type="transmembrane region" description="Helical" evidence="7">
    <location>
        <begin position="345"/>
        <end position="363"/>
    </location>
</feature>
<evidence type="ECO:0000256" key="5">
    <source>
        <dbReference type="ARBA" id="ARBA00022989"/>
    </source>
</evidence>
<gene>
    <name evidence="9" type="primary">artQ_2</name>
    <name evidence="9" type="ORF">ERS852381_01017</name>
</gene>
<dbReference type="GO" id="GO:0005886">
    <property type="term" value="C:plasma membrane"/>
    <property type="evidence" value="ECO:0007669"/>
    <property type="project" value="UniProtKB-SubCell"/>
</dbReference>
<feature type="transmembrane region" description="Helical" evidence="7">
    <location>
        <begin position="95"/>
        <end position="117"/>
    </location>
</feature>
<evidence type="ECO:0000256" key="1">
    <source>
        <dbReference type="ARBA" id="ARBA00004141"/>
    </source>
</evidence>
<keyword evidence="5 7" id="KW-1133">Transmembrane helix</keyword>
<dbReference type="GO" id="GO:0055085">
    <property type="term" value="P:transmembrane transport"/>
    <property type="evidence" value="ECO:0007669"/>
    <property type="project" value="InterPro"/>
</dbReference>
<feature type="transmembrane region" description="Helical" evidence="7">
    <location>
        <begin position="318"/>
        <end position="339"/>
    </location>
</feature>
<keyword evidence="4" id="KW-0029">Amino-acid transport</keyword>
<dbReference type="SUPFAM" id="SSF161098">
    <property type="entry name" value="MetI-like"/>
    <property type="match status" value="1"/>
</dbReference>